<reference evidence="1" key="1">
    <citation type="submission" date="2019-07" db="EMBL/GenBank/DDBJ databases">
        <authorList>
            <person name="Weber M."/>
            <person name="Kostadinov I."/>
            <person name="Kostadinov D I."/>
        </authorList>
    </citation>
    <scope>NUCLEOTIDE SEQUENCE</scope>
    <source>
        <strain evidence="1">Gfbio:sag-sample-b02:053724c1-46a9-4a36-b237-ea2bf867836b</strain>
    </source>
</reference>
<dbReference type="EC" id="2.3.1.-" evidence="1"/>
<keyword evidence="1" id="KW-0808">Transferase</keyword>
<evidence type="ECO:0000313" key="1">
    <source>
        <dbReference type="EMBL" id="VUX54863.1"/>
    </source>
</evidence>
<dbReference type="AlphaFoldDB" id="A0A7D9D249"/>
<keyword evidence="1" id="KW-0012">Acyltransferase</keyword>
<dbReference type="GO" id="GO:0016746">
    <property type="term" value="F:acyltransferase activity"/>
    <property type="evidence" value="ECO:0007669"/>
    <property type="project" value="UniProtKB-KW"/>
</dbReference>
<dbReference type="InterPro" id="IPR011004">
    <property type="entry name" value="Trimer_LpxA-like_sf"/>
</dbReference>
<sequence>MNVHINASVGGAIRIGENCLFGPNVMMRTANHRYDNPDLPIRQQGHATNDISIEDDVWISGNVVILGGVHIGRGAVIGAGAVVTKDIPSMAIAIGIPAKVIKFREPGKSDK</sequence>
<name>A0A7D9D249_9GAMM</name>
<dbReference type="InterPro" id="IPR001451">
    <property type="entry name" value="Hexapep"/>
</dbReference>
<accession>A0A7D9D249</accession>
<dbReference type="SUPFAM" id="SSF51161">
    <property type="entry name" value="Trimeric LpxA-like enzymes"/>
    <property type="match status" value="1"/>
</dbReference>
<organism evidence="1">
    <name type="scientific">uncultured Woeseiaceae bacterium</name>
    <dbReference type="NCBI Taxonomy" id="1983305"/>
    <lineage>
        <taxon>Bacteria</taxon>
        <taxon>Pseudomonadati</taxon>
        <taxon>Pseudomonadota</taxon>
        <taxon>Gammaproteobacteria</taxon>
        <taxon>Woeseiales</taxon>
        <taxon>Woeseiaceae</taxon>
        <taxon>environmental samples</taxon>
    </lineage>
</organism>
<protein>
    <submittedName>
        <fullName evidence="1">Putative enzyme</fullName>
        <ecNumber evidence="1">2.3.1.-</ecNumber>
    </submittedName>
</protein>
<dbReference type="PANTHER" id="PTHR23416:SF78">
    <property type="entry name" value="LIPOPOLYSACCHARIDE BIOSYNTHESIS O-ACETYL TRANSFERASE WBBJ-RELATED"/>
    <property type="match status" value="1"/>
</dbReference>
<dbReference type="InterPro" id="IPR051159">
    <property type="entry name" value="Hexapeptide_acetyltransf"/>
</dbReference>
<dbReference type="Gene3D" id="2.160.10.10">
    <property type="entry name" value="Hexapeptide repeat proteins"/>
    <property type="match status" value="1"/>
</dbReference>
<dbReference type="Pfam" id="PF00132">
    <property type="entry name" value="Hexapep"/>
    <property type="match status" value="1"/>
</dbReference>
<dbReference type="Pfam" id="PF14602">
    <property type="entry name" value="Hexapep_2"/>
    <property type="match status" value="1"/>
</dbReference>
<proteinExistence type="predicted"/>
<dbReference type="PANTHER" id="PTHR23416">
    <property type="entry name" value="SIALIC ACID SYNTHASE-RELATED"/>
    <property type="match status" value="1"/>
</dbReference>
<dbReference type="EMBL" id="LR633966">
    <property type="protein sequence ID" value="VUX54863.1"/>
    <property type="molecule type" value="Genomic_DNA"/>
</dbReference>
<gene>
    <name evidence="1" type="ORF">JTBB02_V1_10042</name>
</gene>